<comment type="caution">
    <text evidence="2">The sequence shown here is derived from an EMBL/GenBank/DDBJ whole genome shotgun (WGS) entry which is preliminary data.</text>
</comment>
<dbReference type="PANTHER" id="PTHR45662:SF8">
    <property type="entry name" value="PHOSPHATIDYLINOSITIDE PHOSPHATASE SAC2"/>
    <property type="match status" value="1"/>
</dbReference>
<name>A0A2T7PCC5_POMCA</name>
<dbReference type="GO" id="GO:0043812">
    <property type="term" value="F:phosphatidylinositol-4-phosphate phosphatase activity"/>
    <property type="evidence" value="ECO:0007669"/>
    <property type="project" value="TreeGrafter"/>
</dbReference>
<dbReference type="GO" id="GO:2001135">
    <property type="term" value="P:regulation of endocytic recycling"/>
    <property type="evidence" value="ECO:0007669"/>
    <property type="project" value="TreeGrafter"/>
</dbReference>
<evidence type="ECO:0000313" key="3">
    <source>
        <dbReference type="Proteomes" id="UP000245119"/>
    </source>
</evidence>
<dbReference type="Proteomes" id="UP000245119">
    <property type="component" value="Linkage Group LG5"/>
</dbReference>
<dbReference type="EMBL" id="PZQS01000005">
    <property type="protein sequence ID" value="PVD31067.1"/>
    <property type="molecule type" value="Genomic_DNA"/>
</dbReference>
<protein>
    <recommendedName>
        <fullName evidence="1">SAC domain-containing protein</fullName>
    </recommendedName>
</protein>
<dbReference type="InterPro" id="IPR002013">
    <property type="entry name" value="SAC_dom"/>
</dbReference>
<sequence length="94" mass="10720">MLSSPYFHKYITGVWCVAGEDESHVAFLNHFGEQLQLFSHVVVVSLAELAGKEQVVGDAYLSHILRFNSPHITYVTFDFHEYWSVLDQKSESVS</sequence>
<dbReference type="AlphaFoldDB" id="A0A2T7PCC5"/>
<dbReference type="Pfam" id="PF02383">
    <property type="entry name" value="Syja_N"/>
    <property type="match status" value="1"/>
</dbReference>
<dbReference type="GO" id="GO:0005769">
    <property type="term" value="C:early endosome"/>
    <property type="evidence" value="ECO:0007669"/>
    <property type="project" value="TreeGrafter"/>
</dbReference>
<accession>A0A2T7PCC5</accession>
<evidence type="ECO:0000313" key="2">
    <source>
        <dbReference type="EMBL" id="PVD31067.1"/>
    </source>
</evidence>
<dbReference type="GO" id="GO:0045334">
    <property type="term" value="C:clathrin-coated endocytic vesicle"/>
    <property type="evidence" value="ECO:0007669"/>
    <property type="project" value="TreeGrafter"/>
</dbReference>
<dbReference type="PANTHER" id="PTHR45662">
    <property type="entry name" value="PHOSPHATIDYLINOSITIDE PHOSPHATASE SAC1"/>
    <property type="match status" value="1"/>
</dbReference>
<keyword evidence="3" id="KW-1185">Reference proteome</keyword>
<proteinExistence type="predicted"/>
<dbReference type="GO" id="GO:0046856">
    <property type="term" value="P:phosphatidylinositol dephosphorylation"/>
    <property type="evidence" value="ECO:0007669"/>
    <property type="project" value="TreeGrafter"/>
</dbReference>
<reference evidence="2 3" key="1">
    <citation type="submission" date="2018-04" db="EMBL/GenBank/DDBJ databases">
        <title>The genome of golden apple snail Pomacea canaliculata provides insight into stress tolerance and invasive adaptation.</title>
        <authorList>
            <person name="Liu C."/>
            <person name="Liu B."/>
            <person name="Ren Y."/>
            <person name="Zhang Y."/>
            <person name="Wang H."/>
            <person name="Li S."/>
            <person name="Jiang F."/>
            <person name="Yin L."/>
            <person name="Zhang G."/>
            <person name="Qian W."/>
            <person name="Fan W."/>
        </authorList>
    </citation>
    <scope>NUCLEOTIDE SEQUENCE [LARGE SCALE GENOMIC DNA]</scope>
    <source>
        <strain evidence="2">SZHN2017</strain>
        <tissue evidence="2">Muscle</tissue>
    </source>
</reference>
<dbReference type="OrthoDB" id="405996at2759"/>
<evidence type="ECO:0000259" key="1">
    <source>
        <dbReference type="Pfam" id="PF02383"/>
    </source>
</evidence>
<organism evidence="2 3">
    <name type="scientific">Pomacea canaliculata</name>
    <name type="common">Golden apple snail</name>
    <dbReference type="NCBI Taxonomy" id="400727"/>
    <lineage>
        <taxon>Eukaryota</taxon>
        <taxon>Metazoa</taxon>
        <taxon>Spiralia</taxon>
        <taxon>Lophotrochozoa</taxon>
        <taxon>Mollusca</taxon>
        <taxon>Gastropoda</taxon>
        <taxon>Caenogastropoda</taxon>
        <taxon>Architaenioglossa</taxon>
        <taxon>Ampullarioidea</taxon>
        <taxon>Ampullariidae</taxon>
        <taxon>Pomacea</taxon>
    </lineage>
</organism>
<gene>
    <name evidence="2" type="ORF">C0Q70_10344</name>
</gene>
<feature type="domain" description="SAC" evidence="1">
    <location>
        <begin position="19"/>
        <end position="81"/>
    </location>
</feature>